<dbReference type="InterPro" id="IPR027417">
    <property type="entry name" value="P-loop_NTPase"/>
</dbReference>
<dbReference type="InterPro" id="IPR001806">
    <property type="entry name" value="Small_GTPase"/>
</dbReference>
<dbReference type="FunFam" id="3.40.50.300:FF:001447">
    <property type="entry name" value="Ras-related protein Rab-1B"/>
    <property type="match status" value="1"/>
</dbReference>
<dbReference type="SMART" id="SM00173">
    <property type="entry name" value="RAS"/>
    <property type="match status" value="1"/>
</dbReference>
<reference evidence="2" key="1">
    <citation type="submission" date="2018-11" db="EMBL/GenBank/DDBJ databases">
        <authorList>
            <consortium name="Pathogen Informatics"/>
        </authorList>
    </citation>
    <scope>NUCLEOTIDE SEQUENCE</scope>
</reference>
<comment type="similarity">
    <text evidence="1">Belongs to the small GTPase superfamily. Rab family.</text>
</comment>
<evidence type="ECO:0000313" key="2">
    <source>
        <dbReference type="EMBL" id="VEL43761.1"/>
    </source>
</evidence>
<organism evidence="2 3">
    <name type="scientific">Protopolystoma xenopodis</name>
    <dbReference type="NCBI Taxonomy" id="117903"/>
    <lineage>
        <taxon>Eukaryota</taxon>
        <taxon>Metazoa</taxon>
        <taxon>Spiralia</taxon>
        <taxon>Lophotrochozoa</taxon>
        <taxon>Platyhelminthes</taxon>
        <taxon>Monogenea</taxon>
        <taxon>Polyopisthocotylea</taxon>
        <taxon>Polystomatidea</taxon>
        <taxon>Polystomatidae</taxon>
        <taxon>Protopolystoma</taxon>
    </lineage>
</organism>
<dbReference type="PROSITE" id="PS51419">
    <property type="entry name" value="RAB"/>
    <property type="match status" value="1"/>
</dbReference>
<dbReference type="OrthoDB" id="9989112at2759"/>
<dbReference type="Proteomes" id="UP000784294">
    <property type="component" value="Unassembled WGS sequence"/>
</dbReference>
<dbReference type="InterPro" id="IPR050209">
    <property type="entry name" value="Rab_GTPases_membrane_traffic"/>
</dbReference>
<comment type="caution">
    <text evidence="2">The sequence shown here is derived from an EMBL/GenBank/DDBJ whole genome shotgun (WGS) entry which is preliminary data.</text>
</comment>
<proteinExistence type="inferred from homology"/>
<dbReference type="PANTHER" id="PTHR47979">
    <property type="entry name" value="DRAB11-RELATED"/>
    <property type="match status" value="1"/>
</dbReference>
<dbReference type="SMART" id="SM00175">
    <property type="entry name" value="RAB"/>
    <property type="match status" value="1"/>
</dbReference>
<dbReference type="InterPro" id="IPR005225">
    <property type="entry name" value="Small_GTP-bd"/>
</dbReference>
<dbReference type="GO" id="GO:0003924">
    <property type="term" value="F:GTPase activity"/>
    <property type="evidence" value="ECO:0007669"/>
    <property type="project" value="InterPro"/>
</dbReference>
<accession>A0A448XSC3</accession>
<dbReference type="PRINTS" id="PR00449">
    <property type="entry name" value="RASTRNSFRMNG"/>
</dbReference>
<dbReference type="Gene3D" id="3.40.50.300">
    <property type="entry name" value="P-loop containing nucleotide triphosphate hydrolases"/>
    <property type="match status" value="1"/>
</dbReference>
<dbReference type="AlphaFoldDB" id="A0A448XSC3"/>
<evidence type="ECO:0000256" key="1">
    <source>
        <dbReference type="ARBA" id="ARBA00006270"/>
    </source>
</evidence>
<gene>
    <name evidence="2" type="ORF">PXEA_LOCUS37201</name>
</gene>
<dbReference type="NCBIfam" id="TIGR00231">
    <property type="entry name" value="small_GTP"/>
    <property type="match status" value="1"/>
</dbReference>
<protein>
    <submittedName>
        <fullName evidence="2">Uncharacterized protein</fullName>
    </submittedName>
</protein>
<dbReference type="SMART" id="SM00174">
    <property type="entry name" value="RHO"/>
    <property type="match status" value="1"/>
</dbReference>
<dbReference type="SUPFAM" id="SSF52540">
    <property type="entry name" value="P-loop containing nucleoside triphosphate hydrolases"/>
    <property type="match status" value="1"/>
</dbReference>
<dbReference type="Pfam" id="PF00071">
    <property type="entry name" value="Ras"/>
    <property type="match status" value="1"/>
</dbReference>
<evidence type="ECO:0000313" key="3">
    <source>
        <dbReference type="Proteomes" id="UP000784294"/>
    </source>
</evidence>
<dbReference type="GO" id="GO:0005525">
    <property type="term" value="F:GTP binding"/>
    <property type="evidence" value="ECO:0007669"/>
    <property type="project" value="InterPro"/>
</dbReference>
<sequence length="152" mass="17105">MSDSYDYLFKFLIIGNTGTGKTCLLRRFLDNTFREETLHTIGVEFGTKIVCVAGKSLKLQIWDTAGRLEITLIKLRGAAGALVVYDIACRETFNHVADWIASARELARPELVIILVGNKVDLGSDAREVSKFAQCIMFTILHYSMLYFIFSL</sequence>
<name>A0A448XSC3_9PLAT</name>
<keyword evidence="3" id="KW-1185">Reference proteome</keyword>
<dbReference type="EMBL" id="CAAALY010284930">
    <property type="protein sequence ID" value="VEL43761.1"/>
    <property type="molecule type" value="Genomic_DNA"/>
</dbReference>